<proteinExistence type="predicted"/>
<organism evidence="3 4">
    <name type="scientific">Blastomyces gilchristii (strain SLH14081)</name>
    <name type="common">Blastomyces dermatitidis</name>
    <dbReference type="NCBI Taxonomy" id="559298"/>
    <lineage>
        <taxon>Eukaryota</taxon>
        <taxon>Fungi</taxon>
        <taxon>Dikarya</taxon>
        <taxon>Ascomycota</taxon>
        <taxon>Pezizomycotina</taxon>
        <taxon>Eurotiomycetes</taxon>
        <taxon>Eurotiomycetidae</taxon>
        <taxon>Onygenales</taxon>
        <taxon>Ajellomycetaceae</taxon>
        <taxon>Blastomyces</taxon>
    </lineage>
</organism>
<dbReference type="GO" id="GO:0008157">
    <property type="term" value="F:protein phosphatase 1 binding"/>
    <property type="evidence" value="ECO:0007669"/>
    <property type="project" value="TreeGrafter"/>
</dbReference>
<dbReference type="STRING" id="559298.A0A179UU96"/>
<dbReference type="Pfam" id="PF03370">
    <property type="entry name" value="CBM_21"/>
    <property type="match status" value="1"/>
</dbReference>
<feature type="compositionally biased region" description="Low complexity" evidence="1">
    <location>
        <begin position="399"/>
        <end position="412"/>
    </location>
</feature>
<evidence type="ECO:0000256" key="1">
    <source>
        <dbReference type="SAM" id="MobiDB-lite"/>
    </source>
</evidence>
<feature type="region of interest" description="Disordered" evidence="1">
    <location>
        <begin position="393"/>
        <end position="560"/>
    </location>
</feature>
<gene>
    <name evidence="3" type="ORF">BDBG_05657</name>
</gene>
<dbReference type="InterPro" id="IPR005036">
    <property type="entry name" value="CBM21_dom"/>
</dbReference>
<name>A0A179UU96_BLAGS</name>
<evidence type="ECO:0000259" key="2">
    <source>
        <dbReference type="Pfam" id="PF03370"/>
    </source>
</evidence>
<dbReference type="VEuPathDB" id="FungiDB:BDBG_05657"/>
<dbReference type="GO" id="GO:0000164">
    <property type="term" value="C:protein phosphatase type 1 complex"/>
    <property type="evidence" value="ECO:0007669"/>
    <property type="project" value="TreeGrafter"/>
</dbReference>
<dbReference type="GO" id="GO:0005979">
    <property type="term" value="P:regulation of glycogen biosynthetic process"/>
    <property type="evidence" value="ECO:0007669"/>
    <property type="project" value="TreeGrafter"/>
</dbReference>
<protein>
    <submittedName>
        <fullName evidence="3">Protein phosphatase regulatory subunit Gac1</fullName>
    </submittedName>
</protein>
<evidence type="ECO:0000313" key="3">
    <source>
        <dbReference type="EMBL" id="OAT09972.1"/>
    </source>
</evidence>
<feature type="compositionally biased region" description="Basic and acidic residues" evidence="1">
    <location>
        <begin position="126"/>
        <end position="143"/>
    </location>
</feature>
<sequence length="692" mass="75055">MPYTPPSPLFNSQVRPQPASAGSSPPSVHHGRHKSEPVVNLVGYSRSQSSPPSSSYIYRHRRSPTHSHHMSNLGQQDIEPNSKRRSSSSSSNATPGAALWKSPSGAMIPTGAVISPPDSKSNSSDEEGKSTEGLEGDISKDFEAVIMSIDQNSLQTPPSRKGPGAKAASISKHTPTPLDLSMALATEAQQSRVKSRLKKDTSGVPHPNSSDVATHTPEDSDRGEDEMDLSTKASMVRKKSGELVRPALRPKRRPCSAPGTPVFSKAVHFDSQLEHIRHFLQIDKPLAVSAGSSPVEDYDGDSEFPFDLDPNGPFQSKSIEWEARIANFPNDLEARKTMPVRLERMFLSSDYKNLVGVVSVANISFQKHVVARFTSDYWKTTSEVVAEYNDDVRRPIPRSKPSSLSNSRSKSVPPFPAEPGFKSPPLPAVPNHHRPKSSAVKSSASQKDDDFHDPPPIRRTSPTPRTFGHRYDFGASLSAAMQPGSADQTRRGKHADKTTFSPDSIAGNLSGSIIPDKSARREPFEPPAAASPGVSQLRTSSPSPMRHTDLVSGQPSHQSPLYKELVDKYCFYGSSKTDSHATTHFSRKSPITAPRDNETMTTDAPTSAESALSPPSSPQEASGNEKQPSPSKPTNDDQRSPRHISPSRSPGTPERASSSSPNPPCPNCFTLPYHQSMHMTLSESPTQTFIRG</sequence>
<accession>A0A179UU96</accession>
<dbReference type="GeneID" id="8503849"/>
<dbReference type="EMBL" id="GG657458">
    <property type="protein sequence ID" value="OAT09972.1"/>
    <property type="molecule type" value="Genomic_DNA"/>
</dbReference>
<keyword evidence="4" id="KW-1185">Reference proteome</keyword>
<feature type="compositionally biased region" description="Polar residues" evidence="1">
    <location>
        <begin position="533"/>
        <end position="543"/>
    </location>
</feature>
<feature type="region of interest" description="Disordered" evidence="1">
    <location>
        <begin position="1"/>
        <end position="239"/>
    </location>
</feature>
<dbReference type="RefSeq" id="XP_031579095.1">
    <property type="nucleotide sequence ID" value="XM_031722257.1"/>
</dbReference>
<dbReference type="AlphaFoldDB" id="A0A179UU96"/>
<feature type="compositionally biased region" description="Polar residues" evidence="1">
    <location>
        <begin position="624"/>
        <end position="633"/>
    </location>
</feature>
<feature type="compositionally biased region" description="Polar residues" evidence="1">
    <location>
        <begin position="70"/>
        <end position="79"/>
    </location>
</feature>
<dbReference type="InterPro" id="IPR038175">
    <property type="entry name" value="CBM21_dom_sf"/>
</dbReference>
<feature type="region of interest" description="Disordered" evidence="1">
    <location>
        <begin position="575"/>
        <end position="672"/>
    </location>
</feature>
<dbReference type="OrthoDB" id="1881at2759"/>
<dbReference type="GO" id="GO:2001069">
    <property type="term" value="F:glycogen binding"/>
    <property type="evidence" value="ECO:0007669"/>
    <property type="project" value="TreeGrafter"/>
</dbReference>
<feature type="compositionally biased region" description="Low complexity" evidence="1">
    <location>
        <begin position="604"/>
        <end position="622"/>
    </location>
</feature>
<feature type="compositionally biased region" description="Low complexity" evidence="1">
    <location>
        <begin position="44"/>
        <end position="57"/>
    </location>
</feature>
<feature type="compositionally biased region" description="Polar residues" evidence="1">
    <location>
        <begin position="149"/>
        <end position="158"/>
    </location>
</feature>
<evidence type="ECO:0000313" key="4">
    <source>
        <dbReference type="Proteomes" id="UP000002038"/>
    </source>
</evidence>
<dbReference type="PANTHER" id="PTHR12307">
    <property type="entry name" value="PROTEIN PHOSPHATASE 1 REGULATORY SUBUNIT"/>
    <property type="match status" value="1"/>
</dbReference>
<feature type="compositionally biased region" description="Polar residues" evidence="1">
    <location>
        <begin position="575"/>
        <end position="584"/>
    </location>
</feature>
<dbReference type="Gene3D" id="2.60.40.2440">
    <property type="entry name" value="Carbohydrate binding type-21 domain"/>
    <property type="match status" value="1"/>
</dbReference>
<feature type="compositionally biased region" description="Basic residues" evidence="1">
    <location>
        <begin position="58"/>
        <end position="69"/>
    </location>
</feature>
<feature type="compositionally biased region" description="Polar residues" evidence="1">
    <location>
        <begin position="498"/>
        <end position="511"/>
    </location>
</feature>
<feature type="compositionally biased region" description="Low complexity" evidence="1">
    <location>
        <begin position="16"/>
        <end position="27"/>
    </location>
</feature>
<dbReference type="InterPro" id="IPR050782">
    <property type="entry name" value="PP1_regulatory_subunit_3"/>
</dbReference>
<feature type="compositionally biased region" description="Pro residues" evidence="1">
    <location>
        <begin position="413"/>
        <end position="428"/>
    </location>
</feature>
<dbReference type="KEGG" id="bgh:BDBG_05657"/>
<feature type="domain" description="CBM21" evidence="2">
    <location>
        <begin position="336"/>
        <end position="396"/>
    </location>
</feature>
<dbReference type="Proteomes" id="UP000002038">
    <property type="component" value="Unassembled WGS sequence"/>
</dbReference>
<reference evidence="4" key="1">
    <citation type="journal article" date="2015" name="PLoS Genet.">
        <title>The dynamic genome and transcriptome of the human fungal pathogen Blastomyces and close relative Emmonsia.</title>
        <authorList>
            <person name="Munoz J.F."/>
            <person name="Gauthier G.M."/>
            <person name="Desjardins C.A."/>
            <person name="Gallo J.E."/>
            <person name="Holder J."/>
            <person name="Sullivan T.D."/>
            <person name="Marty A.J."/>
            <person name="Carmen J.C."/>
            <person name="Chen Z."/>
            <person name="Ding L."/>
            <person name="Gujja S."/>
            <person name="Magrini V."/>
            <person name="Misas E."/>
            <person name="Mitreva M."/>
            <person name="Priest M."/>
            <person name="Saif S."/>
            <person name="Whiston E.A."/>
            <person name="Young S."/>
            <person name="Zeng Q."/>
            <person name="Goldman W.E."/>
            <person name="Mardis E.R."/>
            <person name="Taylor J.W."/>
            <person name="McEwen J.G."/>
            <person name="Clay O.K."/>
            <person name="Klein B.S."/>
            <person name="Cuomo C.A."/>
        </authorList>
    </citation>
    <scope>NUCLEOTIDE SEQUENCE [LARGE SCALE GENOMIC DNA]</scope>
    <source>
        <strain evidence="4">SLH14081</strain>
    </source>
</reference>
<dbReference type="PANTHER" id="PTHR12307:SF36">
    <property type="entry name" value="GLYCOGEN-BINDING SUBUNIT 76A"/>
    <property type="match status" value="1"/>
</dbReference>
<feature type="compositionally biased region" description="Basic and acidic residues" evidence="1">
    <location>
        <begin position="446"/>
        <end position="456"/>
    </location>
</feature>